<keyword evidence="3" id="KW-1185">Reference proteome</keyword>
<keyword evidence="1" id="KW-0472">Membrane</keyword>
<evidence type="ECO:0000313" key="3">
    <source>
        <dbReference type="Proteomes" id="UP001304895"/>
    </source>
</evidence>
<dbReference type="InterPro" id="IPR010530">
    <property type="entry name" value="B12D"/>
</dbReference>
<name>A0AAN6UDP4_9PEZI</name>
<reference evidence="2" key="1">
    <citation type="journal article" date="2023" name="Mol. Phylogenet. Evol.">
        <title>Genome-scale phylogeny and comparative genomics of the fungal order Sordariales.</title>
        <authorList>
            <person name="Hensen N."/>
            <person name="Bonometti L."/>
            <person name="Westerberg I."/>
            <person name="Brannstrom I.O."/>
            <person name="Guillou S."/>
            <person name="Cros-Aarteil S."/>
            <person name="Calhoun S."/>
            <person name="Haridas S."/>
            <person name="Kuo A."/>
            <person name="Mondo S."/>
            <person name="Pangilinan J."/>
            <person name="Riley R."/>
            <person name="LaButti K."/>
            <person name="Andreopoulos B."/>
            <person name="Lipzen A."/>
            <person name="Chen C."/>
            <person name="Yan M."/>
            <person name="Daum C."/>
            <person name="Ng V."/>
            <person name="Clum A."/>
            <person name="Steindorff A."/>
            <person name="Ohm R.A."/>
            <person name="Martin F."/>
            <person name="Silar P."/>
            <person name="Natvig D.O."/>
            <person name="Lalanne C."/>
            <person name="Gautier V."/>
            <person name="Ament-Velasquez S.L."/>
            <person name="Kruys A."/>
            <person name="Hutchinson M.I."/>
            <person name="Powell A.J."/>
            <person name="Barry K."/>
            <person name="Miller A.N."/>
            <person name="Grigoriev I.V."/>
            <person name="Debuchy R."/>
            <person name="Gladieux P."/>
            <person name="Hiltunen Thoren M."/>
            <person name="Johannesson H."/>
        </authorList>
    </citation>
    <scope>NUCLEOTIDE SEQUENCE</scope>
    <source>
        <strain evidence="2">CBS 123565</strain>
    </source>
</reference>
<dbReference type="Proteomes" id="UP001304895">
    <property type="component" value="Unassembled WGS sequence"/>
</dbReference>
<evidence type="ECO:0000313" key="2">
    <source>
        <dbReference type="EMBL" id="KAK4130849.1"/>
    </source>
</evidence>
<comment type="caution">
    <text evidence="2">The sequence shown here is derived from an EMBL/GenBank/DDBJ whole genome shotgun (WGS) entry which is preliminary data.</text>
</comment>
<reference evidence="2" key="2">
    <citation type="submission" date="2023-05" db="EMBL/GenBank/DDBJ databases">
        <authorList>
            <consortium name="Lawrence Berkeley National Laboratory"/>
            <person name="Steindorff A."/>
            <person name="Hensen N."/>
            <person name="Bonometti L."/>
            <person name="Westerberg I."/>
            <person name="Brannstrom I.O."/>
            <person name="Guillou S."/>
            <person name="Cros-Aarteil S."/>
            <person name="Calhoun S."/>
            <person name="Haridas S."/>
            <person name="Kuo A."/>
            <person name="Mondo S."/>
            <person name="Pangilinan J."/>
            <person name="Riley R."/>
            <person name="Labutti K."/>
            <person name="Andreopoulos B."/>
            <person name="Lipzen A."/>
            <person name="Chen C."/>
            <person name="Yanf M."/>
            <person name="Daum C."/>
            <person name="Ng V."/>
            <person name="Clum A."/>
            <person name="Ohm R."/>
            <person name="Martin F."/>
            <person name="Silar P."/>
            <person name="Natvig D."/>
            <person name="Lalanne C."/>
            <person name="Gautier V."/>
            <person name="Ament-Velasquez S.L."/>
            <person name="Kruys A."/>
            <person name="Hutchinson M.I."/>
            <person name="Powell A.J."/>
            <person name="Barry K."/>
            <person name="Miller A.N."/>
            <person name="Grigoriev I.V."/>
            <person name="Debuchy R."/>
            <person name="Gladieux P."/>
            <person name="Thoren M.H."/>
            <person name="Johannesson H."/>
        </authorList>
    </citation>
    <scope>NUCLEOTIDE SEQUENCE</scope>
    <source>
        <strain evidence="2">CBS 123565</strain>
    </source>
</reference>
<accession>A0AAN6UDP4</accession>
<keyword evidence="1" id="KW-0812">Transmembrane</keyword>
<gene>
    <name evidence="2" type="ORF">BT67DRAFT_428578</name>
</gene>
<evidence type="ECO:0000256" key="1">
    <source>
        <dbReference type="SAM" id="Phobius"/>
    </source>
</evidence>
<organism evidence="2 3">
    <name type="scientific">Trichocladium antarcticum</name>
    <dbReference type="NCBI Taxonomy" id="1450529"/>
    <lineage>
        <taxon>Eukaryota</taxon>
        <taxon>Fungi</taxon>
        <taxon>Dikarya</taxon>
        <taxon>Ascomycota</taxon>
        <taxon>Pezizomycotina</taxon>
        <taxon>Sordariomycetes</taxon>
        <taxon>Sordariomycetidae</taxon>
        <taxon>Sordariales</taxon>
        <taxon>Chaetomiaceae</taxon>
        <taxon>Trichocladium</taxon>
    </lineage>
</organism>
<feature type="transmembrane region" description="Helical" evidence="1">
    <location>
        <begin position="43"/>
        <end position="66"/>
    </location>
</feature>
<keyword evidence="1" id="KW-1133">Transmembrane helix</keyword>
<sequence length="91" mass="10224">MFATRSLRMFRPTARMMRPIPPVDAAHTISQRLRRLKSIPPELFPLGVVVGFALAAAIYSCTRHLLVDHGVRLQRQNRAADAHAAKEGEQH</sequence>
<proteinExistence type="predicted"/>
<dbReference type="EMBL" id="MU853430">
    <property type="protein sequence ID" value="KAK4130849.1"/>
    <property type="molecule type" value="Genomic_DNA"/>
</dbReference>
<dbReference type="AlphaFoldDB" id="A0AAN6UDP4"/>
<dbReference type="Pfam" id="PF06522">
    <property type="entry name" value="B12D"/>
    <property type="match status" value="1"/>
</dbReference>
<protein>
    <submittedName>
        <fullName evidence="2">Uncharacterized protein</fullName>
    </submittedName>
</protein>